<protein>
    <submittedName>
        <fullName evidence="1">Uncharacterized protein</fullName>
    </submittedName>
</protein>
<organism evidence="1 2">
    <name type="scientific">Bifidobacterium myosotis</name>
    <dbReference type="NCBI Taxonomy" id="1630166"/>
    <lineage>
        <taxon>Bacteria</taxon>
        <taxon>Bacillati</taxon>
        <taxon>Actinomycetota</taxon>
        <taxon>Actinomycetes</taxon>
        <taxon>Bifidobacteriales</taxon>
        <taxon>Bifidobacteriaceae</taxon>
        <taxon>Bifidobacterium</taxon>
    </lineage>
</organism>
<comment type="caution">
    <text evidence="1">The sequence shown here is derived from an EMBL/GenBank/DDBJ whole genome shotgun (WGS) entry which is preliminary data.</text>
</comment>
<dbReference type="RefSeq" id="WP_150379955.1">
    <property type="nucleotide sequence ID" value="NZ_RZUH01000009.1"/>
</dbReference>
<reference evidence="1 2" key="1">
    <citation type="journal article" date="2019" name="Syst. Appl. Microbiol.">
        <title>Characterization of Bifidobacterium species in feaces of the Egyptian fruit bat: Description of B. vespertilionis sp. nov. and B. rousetti sp. nov.</title>
        <authorList>
            <person name="Modesto M."/>
            <person name="Satti M."/>
            <person name="Watanabe K."/>
            <person name="Puglisi E."/>
            <person name="Morelli L."/>
            <person name="Huang C.-H."/>
            <person name="Liou J.-S."/>
            <person name="Miyashita M."/>
            <person name="Tamura T."/>
            <person name="Saito S."/>
            <person name="Mori K."/>
            <person name="Huang L."/>
            <person name="Sciavilla P."/>
            <person name="Sandri C."/>
            <person name="Spiezio C."/>
            <person name="Vitali F."/>
            <person name="Cavalieri D."/>
            <person name="Perpetuini G."/>
            <person name="Tofalo R."/>
            <person name="Bonetti A."/>
            <person name="Arita M."/>
            <person name="Mattarelli P."/>
        </authorList>
    </citation>
    <scope>NUCLEOTIDE SEQUENCE [LARGE SCALE GENOMIC DNA]</scope>
    <source>
        <strain evidence="1 2">RST17</strain>
    </source>
</reference>
<evidence type="ECO:0000313" key="1">
    <source>
        <dbReference type="EMBL" id="KAA8826999.1"/>
    </source>
</evidence>
<sequence length="322" mass="36499">MSEWMPKRRMSDDERARDELDAHVRAIDWTPAALEYGSRERMLVASWLDATDLVYGEMRRLYPVEEQRETMTRWVTIRLIEKITGRPIESKSSQWNWDGLWDPTNVDDEGNMVSFCGWARRTSLPLAKWNARRVLRRRAIAASALEDEKGNNPAFDRASSDNALAPLAPGLFEDHPDLRVPRPAGASRTLLWGRLDAGLRAVGPGLDADSERWRTDLYTALGGECRRLRLWDRSMDAIGLRDALTLLLAPLPDQVAPLMEGLASPWPMARAVRLYWPTQTARPRGDEGMLRREVSRVARANDVLEWDVQAALGTMAARLIAS</sequence>
<name>A0A5M9ZHR4_9BIFI</name>
<accession>A0A5M9ZHR4</accession>
<dbReference type="Proteomes" id="UP000410049">
    <property type="component" value="Unassembled WGS sequence"/>
</dbReference>
<proteinExistence type="predicted"/>
<evidence type="ECO:0000313" key="2">
    <source>
        <dbReference type="Proteomes" id="UP000410049"/>
    </source>
</evidence>
<dbReference type="AlphaFoldDB" id="A0A5M9ZHR4"/>
<gene>
    <name evidence="1" type="ORF">EMO91_10755</name>
</gene>
<dbReference type="EMBL" id="RZUH01000009">
    <property type="protein sequence ID" value="KAA8826999.1"/>
    <property type="molecule type" value="Genomic_DNA"/>
</dbReference>